<name>A0A6A6S5X3_9PLEO</name>
<keyword evidence="4" id="KW-1185">Reference proteome</keyword>
<reference evidence="3" key="1">
    <citation type="journal article" date="2020" name="Stud. Mycol.">
        <title>101 Dothideomycetes genomes: a test case for predicting lifestyles and emergence of pathogens.</title>
        <authorList>
            <person name="Haridas S."/>
            <person name="Albert R."/>
            <person name="Binder M."/>
            <person name="Bloem J."/>
            <person name="Labutti K."/>
            <person name="Salamov A."/>
            <person name="Andreopoulos B."/>
            <person name="Baker S."/>
            <person name="Barry K."/>
            <person name="Bills G."/>
            <person name="Bluhm B."/>
            <person name="Cannon C."/>
            <person name="Castanera R."/>
            <person name="Culley D."/>
            <person name="Daum C."/>
            <person name="Ezra D."/>
            <person name="Gonzalez J."/>
            <person name="Henrissat B."/>
            <person name="Kuo A."/>
            <person name="Liang C."/>
            <person name="Lipzen A."/>
            <person name="Lutzoni F."/>
            <person name="Magnuson J."/>
            <person name="Mondo S."/>
            <person name="Nolan M."/>
            <person name="Ohm R."/>
            <person name="Pangilinan J."/>
            <person name="Park H.-J."/>
            <person name="Ramirez L."/>
            <person name="Alfaro M."/>
            <person name="Sun H."/>
            <person name="Tritt A."/>
            <person name="Yoshinaga Y."/>
            <person name="Zwiers L.-H."/>
            <person name="Turgeon B."/>
            <person name="Goodwin S."/>
            <person name="Spatafora J."/>
            <person name="Crous P."/>
            <person name="Grigoriev I."/>
        </authorList>
    </citation>
    <scope>NUCLEOTIDE SEQUENCE</scope>
    <source>
        <strain evidence="3">CBS 473.64</strain>
    </source>
</reference>
<evidence type="ECO:0000256" key="2">
    <source>
        <dbReference type="SAM" id="Phobius"/>
    </source>
</evidence>
<dbReference type="EMBL" id="MU006782">
    <property type="protein sequence ID" value="KAF2641818.1"/>
    <property type="molecule type" value="Genomic_DNA"/>
</dbReference>
<protein>
    <submittedName>
        <fullName evidence="3">Uncharacterized protein</fullName>
    </submittedName>
</protein>
<proteinExistence type="predicted"/>
<feature type="compositionally biased region" description="Low complexity" evidence="1">
    <location>
        <begin position="70"/>
        <end position="82"/>
    </location>
</feature>
<feature type="region of interest" description="Disordered" evidence="1">
    <location>
        <begin position="52"/>
        <end position="82"/>
    </location>
</feature>
<sequence length="148" mass="16758">MVNIPFLGANALTSASQTSDRTLRQYQSPFKSIWENLARLFRNRRADGYVVLSGSSSPRPSSSDDEDNLAPTTMRAPAATTTREPTWEDMMWEFEYNEPMRNNEIDLEGQVEIEEDRSFFWMVVFCIVMGVLGVGAVTYIALPKILHG</sequence>
<organism evidence="3 4">
    <name type="scientific">Massarina eburnea CBS 473.64</name>
    <dbReference type="NCBI Taxonomy" id="1395130"/>
    <lineage>
        <taxon>Eukaryota</taxon>
        <taxon>Fungi</taxon>
        <taxon>Dikarya</taxon>
        <taxon>Ascomycota</taxon>
        <taxon>Pezizomycotina</taxon>
        <taxon>Dothideomycetes</taxon>
        <taxon>Pleosporomycetidae</taxon>
        <taxon>Pleosporales</taxon>
        <taxon>Massarineae</taxon>
        <taxon>Massarinaceae</taxon>
        <taxon>Massarina</taxon>
    </lineage>
</organism>
<dbReference type="AlphaFoldDB" id="A0A6A6S5X3"/>
<feature type="transmembrane region" description="Helical" evidence="2">
    <location>
        <begin position="119"/>
        <end position="142"/>
    </location>
</feature>
<gene>
    <name evidence="3" type="ORF">P280DRAFT_516843</name>
</gene>
<keyword evidence="2" id="KW-0812">Transmembrane</keyword>
<evidence type="ECO:0000256" key="1">
    <source>
        <dbReference type="SAM" id="MobiDB-lite"/>
    </source>
</evidence>
<keyword evidence="2" id="KW-0472">Membrane</keyword>
<dbReference type="Proteomes" id="UP000799753">
    <property type="component" value="Unassembled WGS sequence"/>
</dbReference>
<evidence type="ECO:0000313" key="3">
    <source>
        <dbReference type="EMBL" id="KAF2641818.1"/>
    </source>
</evidence>
<evidence type="ECO:0000313" key="4">
    <source>
        <dbReference type="Proteomes" id="UP000799753"/>
    </source>
</evidence>
<accession>A0A6A6S5X3</accession>
<keyword evidence="2" id="KW-1133">Transmembrane helix</keyword>